<dbReference type="AlphaFoldDB" id="A0A1Y3U6N9"/>
<dbReference type="STRING" id="1118060.GCA_000311845_01295"/>
<dbReference type="InterPro" id="IPR006121">
    <property type="entry name" value="HMA_dom"/>
</dbReference>
<evidence type="ECO:0000256" key="1">
    <source>
        <dbReference type="ARBA" id="ARBA00022723"/>
    </source>
</evidence>
<sequence length="72" mass="8044">MRKSFKLDEIDCANCARKLEDAINGLEGVESASVNFMTQKLTLSAPDNIFDNVLDRVVKLTADLEPDCEILR</sequence>
<dbReference type="Pfam" id="PF00403">
    <property type="entry name" value="HMA"/>
    <property type="match status" value="1"/>
</dbReference>
<dbReference type="SUPFAM" id="SSF55008">
    <property type="entry name" value="HMA, heavy metal-associated domain"/>
    <property type="match status" value="1"/>
</dbReference>
<keyword evidence="4" id="KW-1185">Reference proteome</keyword>
<dbReference type="Proteomes" id="UP000196560">
    <property type="component" value="Unassembled WGS sequence"/>
</dbReference>
<organism evidence="3 4">
    <name type="scientific">Enorma massiliensis</name>
    <dbReference type="NCBI Taxonomy" id="1472761"/>
    <lineage>
        <taxon>Bacteria</taxon>
        <taxon>Bacillati</taxon>
        <taxon>Actinomycetota</taxon>
        <taxon>Coriobacteriia</taxon>
        <taxon>Coriobacteriales</taxon>
        <taxon>Coriobacteriaceae</taxon>
        <taxon>Enorma</taxon>
    </lineage>
</organism>
<dbReference type="CDD" id="cd00371">
    <property type="entry name" value="HMA"/>
    <property type="match status" value="1"/>
</dbReference>
<evidence type="ECO:0000313" key="3">
    <source>
        <dbReference type="EMBL" id="OUN43815.1"/>
    </source>
</evidence>
<dbReference type="GeneID" id="98653522"/>
<dbReference type="EMBL" id="NFHO01000003">
    <property type="protein sequence ID" value="OUN43815.1"/>
    <property type="molecule type" value="Genomic_DNA"/>
</dbReference>
<accession>A0A1Y3U6N9</accession>
<name>A0A1Y3U6N9_9ACTN</name>
<dbReference type="InterPro" id="IPR017969">
    <property type="entry name" value="Heavy-metal-associated_CS"/>
</dbReference>
<dbReference type="InterPro" id="IPR036163">
    <property type="entry name" value="HMA_dom_sf"/>
</dbReference>
<dbReference type="Gene3D" id="3.30.70.100">
    <property type="match status" value="1"/>
</dbReference>
<comment type="caution">
    <text evidence="3">The sequence shown here is derived from an EMBL/GenBank/DDBJ whole genome shotgun (WGS) entry which is preliminary data.</text>
</comment>
<gene>
    <name evidence="3" type="ORF">B5G21_03755</name>
</gene>
<reference evidence="4" key="1">
    <citation type="submission" date="2017-04" db="EMBL/GenBank/DDBJ databases">
        <title>Function of individual gut microbiota members based on whole genome sequencing of pure cultures obtained from chicken caecum.</title>
        <authorList>
            <person name="Medvecky M."/>
            <person name="Cejkova D."/>
            <person name="Polansky O."/>
            <person name="Karasova D."/>
            <person name="Kubasova T."/>
            <person name="Cizek A."/>
            <person name="Rychlik I."/>
        </authorList>
    </citation>
    <scope>NUCLEOTIDE SEQUENCE [LARGE SCALE GENOMIC DNA]</scope>
    <source>
        <strain evidence="4">An70</strain>
    </source>
</reference>
<dbReference type="PROSITE" id="PS50846">
    <property type="entry name" value="HMA_2"/>
    <property type="match status" value="1"/>
</dbReference>
<evidence type="ECO:0000259" key="2">
    <source>
        <dbReference type="PROSITE" id="PS50846"/>
    </source>
</evidence>
<feature type="domain" description="HMA" evidence="2">
    <location>
        <begin position="1"/>
        <end position="69"/>
    </location>
</feature>
<dbReference type="RefSeq" id="WP_019128591.1">
    <property type="nucleotide sequence ID" value="NZ_CALUIC010000001.1"/>
</dbReference>
<dbReference type="GO" id="GO:0046872">
    <property type="term" value="F:metal ion binding"/>
    <property type="evidence" value="ECO:0007669"/>
    <property type="project" value="UniProtKB-KW"/>
</dbReference>
<protein>
    <recommendedName>
        <fullName evidence="2">HMA domain-containing protein</fullName>
    </recommendedName>
</protein>
<evidence type="ECO:0000313" key="4">
    <source>
        <dbReference type="Proteomes" id="UP000196560"/>
    </source>
</evidence>
<dbReference type="eggNOG" id="COG2608">
    <property type="taxonomic scope" value="Bacteria"/>
</dbReference>
<proteinExistence type="predicted"/>
<keyword evidence="1" id="KW-0479">Metal-binding</keyword>
<dbReference type="PROSITE" id="PS01047">
    <property type="entry name" value="HMA_1"/>
    <property type="match status" value="1"/>
</dbReference>